<organism evidence="1 2">
    <name type="scientific">Vibrio cholerae serotype O1 (strain ATCC 39541 / Classical Ogawa 395 / O395)</name>
    <dbReference type="NCBI Taxonomy" id="345073"/>
    <lineage>
        <taxon>Bacteria</taxon>
        <taxon>Pseudomonadati</taxon>
        <taxon>Pseudomonadota</taxon>
        <taxon>Gammaproteobacteria</taxon>
        <taxon>Vibrionales</taxon>
        <taxon>Vibrionaceae</taxon>
        <taxon>Vibrio</taxon>
    </lineage>
</organism>
<dbReference type="AlphaFoldDB" id="A0A0H3ADL5"/>
<dbReference type="KEGG" id="vco:VC0395_0304"/>
<evidence type="ECO:0000313" key="1">
    <source>
        <dbReference type="EMBL" id="ABQ18449.1"/>
    </source>
</evidence>
<dbReference type="InterPro" id="IPR046350">
    <property type="entry name" value="Cystatin_sf"/>
</dbReference>
<sequence>MCRIKNCIFQILNYTHTAQSEQTIRKIKMANTMLGGWGLFHELSNEDKAAFASGIEGFVGVSYKPVAVATQVVAGCNYAFFCNAEMVYPGSQPYPAMVHMFKDLEGKVGITHIQRLDY</sequence>
<evidence type="ECO:0000313" key="2">
    <source>
        <dbReference type="Proteomes" id="UP000000249"/>
    </source>
</evidence>
<gene>
    <name evidence="1" type="ordered locus">VC0395_0304</name>
</gene>
<name>A0A0H3ADL5_VIBC3</name>
<dbReference type="eggNOG" id="ENOG50339XW">
    <property type="taxonomic scope" value="Bacteria"/>
</dbReference>
<dbReference type="SUPFAM" id="SSF54403">
    <property type="entry name" value="Cystatin/monellin"/>
    <property type="match status" value="1"/>
</dbReference>
<dbReference type="Proteomes" id="UP000000249">
    <property type="component" value="Chromosome 2"/>
</dbReference>
<proteinExistence type="predicted"/>
<accession>A0A0H3ADL5</accession>
<reference evidence="1 2" key="1">
    <citation type="submission" date="2007-03" db="EMBL/GenBank/DDBJ databases">
        <authorList>
            <person name="Heidelberg J."/>
        </authorList>
    </citation>
    <scope>NUCLEOTIDE SEQUENCE [LARGE SCALE GENOMIC DNA]</scope>
    <source>
        <strain evidence="2">ATCC 39541 / Classical Ogawa 395 / O395</strain>
    </source>
</reference>
<dbReference type="EMBL" id="CP000626">
    <property type="protein sequence ID" value="ABQ18449.1"/>
    <property type="molecule type" value="Genomic_DNA"/>
</dbReference>
<protein>
    <submittedName>
        <fullName evidence="1">Uncharacterized protein</fullName>
    </submittedName>
</protein>
<dbReference type="OrthoDB" id="2051973at2"/>
<dbReference type="KEGG" id="vcr:VC395_A0960"/>
<dbReference type="PATRIC" id="fig|345073.21.peg.3685"/>